<dbReference type="RefSeq" id="WP_025568374.1">
    <property type="nucleotide sequence ID" value="NZ_MDKC01000006.1"/>
</dbReference>
<evidence type="ECO:0000256" key="1">
    <source>
        <dbReference type="ARBA" id="ARBA00023015"/>
    </source>
</evidence>
<evidence type="ECO:0000259" key="4">
    <source>
        <dbReference type="PROSITE" id="PS50995"/>
    </source>
</evidence>
<dbReference type="InterPro" id="IPR039422">
    <property type="entry name" value="MarR/SlyA-like"/>
</dbReference>
<evidence type="ECO:0000313" key="6">
    <source>
        <dbReference type="Proteomes" id="UP000094580"/>
    </source>
</evidence>
<name>A0ABX2ZTL2_9BACI</name>
<keyword evidence="3" id="KW-0804">Transcription</keyword>
<dbReference type="PRINTS" id="PR00598">
    <property type="entry name" value="HTHMARR"/>
</dbReference>
<dbReference type="SUPFAM" id="SSF46785">
    <property type="entry name" value="Winged helix' DNA-binding domain"/>
    <property type="match status" value="1"/>
</dbReference>
<dbReference type="Pfam" id="PF12802">
    <property type="entry name" value="MarR_2"/>
    <property type="match status" value="1"/>
</dbReference>
<gene>
    <name evidence="5" type="ORF">BED47_18680</name>
</gene>
<evidence type="ECO:0000256" key="2">
    <source>
        <dbReference type="ARBA" id="ARBA00023125"/>
    </source>
</evidence>
<keyword evidence="6" id="KW-1185">Reference proteome</keyword>
<reference evidence="5 6" key="1">
    <citation type="submission" date="2016-07" db="EMBL/GenBank/DDBJ databases">
        <authorList>
            <person name="Townsley L."/>
            <person name="Shank E.A."/>
        </authorList>
    </citation>
    <scope>NUCLEOTIDE SEQUENCE [LARGE SCALE GENOMIC DNA]</scope>
    <source>
        <strain evidence="5 6">CH01</strain>
    </source>
</reference>
<dbReference type="Proteomes" id="UP000094580">
    <property type="component" value="Unassembled WGS sequence"/>
</dbReference>
<dbReference type="InterPro" id="IPR036388">
    <property type="entry name" value="WH-like_DNA-bd_sf"/>
</dbReference>
<proteinExistence type="predicted"/>
<dbReference type="PROSITE" id="PS50995">
    <property type="entry name" value="HTH_MARR_2"/>
    <property type="match status" value="1"/>
</dbReference>
<dbReference type="Gene3D" id="1.10.10.10">
    <property type="entry name" value="Winged helix-like DNA-binding domain superfamily/Winged helix DNA-binding domain"/>
    <property type="match status" value="1"/>
</dbReference>
<organism evidence="5 6">
    <name type="scientific">Gottfriedia luciferensis</name>
    <dbReference type="NCBI Taxonomy" id="178774"/>
    <lineage>
        <taxon>Bacteria</taxon>
        <taxon>Bacillati</taxon>
        <taxon>Bacillota</taxon>
        <taxon>Bacilli</taxon>
        <taxon>Bacillales</taxon>
        <taxon>Bacillaceae</taxon>
        <taxon>Gottfriedia</taxon>
    </lineage>
</organism>
<dbReference type="InterPro" id="IPR036390">
    <property type="entry name" value="WH_DNA-bd_sf"/>
</dbReference>
<accession>A0ABX2ZTL2</accession>
<protein>
    <recommendedName>
        <fullName evidence="4">HTH marR-type domain-containing protein</fullName>
    </recommendedName>
</protein>
<keyword evidence="2" id="KW-0238">DNA-binding</keyword>
<comment type="caution">
    <text evidence="5">The sequence shown here is derived from an EMBL/GenBank/DDBJ whole genome shotgun (WGS) entry which is preliminary data.</text>
</comment>
<dbReference type="PANTHER" id="PTHR33164:SF64">
    <property type="entry name" value="TRANSCRIPTIONAL REGULATOR SLYA"/>
    <property type="match status" value="1"/>
</dbReference>
<dbReference type="PANTHER" id="PTHR33164">
    <property type="entry name" value="TRANSCRIPTIONAL REGULATOR, MARR FAMILY"/>
    <property type="match status" value="1"/>
</dbReference>
<sequence length="152" mass="17603">MPNFQQAIDLTNSFVSIARQLKRINLQTATKLGLTFQQLIILNSIRNNEGLSQKELTERIRTAKSRVSLSIDELEKKNYVKRETSAIDRRETQLFLTPDGEELCQRYREESEAYKSLANSLEQFSQDELTILIDMQKKILTDLSNEQTNCSK</sequence>
<evidence type="ECO:0000256" key="3">
    <source>
        <dbReference type="ARBA" id="ARBA00023163"/>
    </source>
</evidence>
<evidence type="ECO:0000313" key="5">
    <source>
        <dbReference type="EMBL" id="ODG92704.1"/>
    </source>
</evidence>
<feature type="domain" description="HTH marR-type" evidence="4">
    <location>
        <begin position="7"/>
        <end position="141"/>
    </location>
</feature>
<dbReference type="SMART" id="SM00347">
    <property type="entry name" value="HTH_MARR"/>
    <property type="match status" value="1"/>
</dbReference>
<keyword evidence="1" id="KW-0805">Transcription regulation</keyword>
<dbReference type="EMBL" id="MDKC01000006">
    <property type="protein sequence ID" value="ODG92704.1"/>
    <property type="molecule type" value="Genomic_DNA"/>
</dbReference>
<dbReference type="InterPro" id="IPR000835">
    <property type="entry name" value="HTH_MarR-typ"/>
</dbReference>